<reference evidence="1 2" key="1">
    <citation type="submission" date="2016-04" db="EMBL/GenBank/DDBJ databases">
        <title>Chloroflexus islandicus sp. nov., a thermophilic filamentous anoxygenic phototrophic bacterium from geyser Strokkur (Iceland).</title>
        <authorList>
            <person name="Gaisin V.A."/>
            <person name="Kalashnikov A.M."/>
            <person name="Sukhacheva M.V."/>
            <person name="Grouzdev D.S."/>
            <person name="Ivanov T.M."/>
            <person name="Kuznetsov B."/>
            <person name="Gorlenko V.M."/>
        </authorList>
    </citation>
    <scope>NUCLEOTIDE SEQUENCE [LARGE SCALE GENOMIC DNA]</scope>
    <source>
        <strain evidence="2">isl-2</strain>
    </source>
</reference>
<dbReference type="EMBL" id="LWQS01000060">
    <property type="protein sequence ID" value="OAN44998.1"/>
    <property type="molecule type" value="Genomic_DNA"/>
</dbReference>
<dbReference type="Proteomes" id="UP000078287">
    <property type="component" value="Unassembled WGS sequence"/>
</dbReference>
<gene>
    <name evidence="1" type="ORF">A6A03_02255</name>
</gene>
<evidence type="ECO:0000313" key="1">
    <source>
        <dbReference type="EMBL" id="OAN44998.1"/>
    </source>
</evidence>
<evidence type="ECO:0000313" key="2">
    <source>
        <dbReference type="Proteomes" id="UP000078287"/>
    </source>
</evidence>
<proteinExistence type="predicted"/>
<dbReference type="RefSeq" id="WP_066788278.1">
    <property type="nucleotide sequence ID" value="NZ_LWQS01000060.1"/>
</dbReference>
<sequence>MMQTNHHATPKAPRWIKTAAGQWAWAMNEEWRRFADRALSVSERQQLLAEAERLHAQYAPTADHA</sequence>
<comment type="caution">
    <text evidence="1">The sequence shown here is derived from an EMBL/GenBank/DDBJ whole genome shotgun (WGS) entry which is preliminary data.</text>
</comment>
<organism evidence="1 2">
    <name type="scientific">Chloroflexus islandicus</name>
    <dbReference type="NCBI Taxonomy" id="1707952"/>
    <lineage>
        <taxon>Bacteria</taxon>
        <taxon>Bacillati</taxon>
        <taxon>Chloroflexota</taxon>
        <taxon>Chloroflexia</taxon>
        <taxon>Chloroflexales</taxon>
        <taxon>Chloroflexineae</taxon>
        <taxon>Chloroflexaceae</taxon>
        <taxon>Chloroflexus</taxon>
    </lineage>
</organism>
<name>A0A178MAD4_9CHLR</name>
<keyword evidence="2" id="KW-1185">Reference proteome</keyword>
<protein>
    <submittedName>
        <fullName evidence="1">Uncharacterized protein</fullName>
    </submittedName>
</protein>
<accession>A0A178MAD4</accession>
<dbReference type="AlphaFoldDB" id="A0A178MAD4"/>
<dbReference type="OrthoDB" id="164863at2"/>